<evidence type="ECO:0000256" key="2">
    <source>
        <dbReference type="SAM" id="MobiDB-lite"/>
    </source>
</evidence>
<protein>
    <recommendedName>
        <fullName evidence="5">Splicing factor 3B subunit 1-like</fullName>
    </recommendedName>
</protein>
<keyword evidence="1" id="KW-0175">Coiled coil</keyword>
<feature type="coiled-coil region" evidence="1">
    <location>
        <begin position="546"/>
        <end position="573"/>
    </location>
</feature>
<dbReference type="Proteomes" id="UP000250235">
    <property type="component" value="Unassembled WGS sequence"/>
</dbReference>
<feature type="compositionally biased region" description="Low complexity" evidence="2">
    <location>
        <begin position="472"/>
        <end position="483"/>
    </location>
</feature>
<dbReference type="AlphaFoldDB" id="A0A2Z7CQJ9"/>
<gene>
    <name evidence="3" type="ORF">F511_09257</name>
</gene>
<evidence type="ECO:0000256" key="1">
    <source>
        <dbReference type="SAM" id="Coils"/>
    </source>
</evidence>
<keyword evidence="4" id="KW-1185">Reference proteome</keyword>
<proteinExistence type="predicted"/>
<dbReference type="EMBL" id="KQ993066">
    <property type="protein sequence ID" value="KZV49350.1"/>
    <property type="molecule type" value="Genomic_DNA"/>
</dbReference>
<organism evidence="3 4">
    <name type="scientific">Dorcoceras hygrometricum</name>
    <dbReference type="NCBI Taxonomy" id="472368"/>
    <lineage>
        <taxon>Eukaryota</taxon>
        <taxon>Viridiplantae</taxon>
        <taxon>Streptophyta</taxon>
        <taxon>Embryophyta</taxon>
        <taxon>Tracheophyta</taxon>
        <taxon>Spermatophyta</taxon>
        <taxon>Magnoliopsida</taxon>
        <taxon>eudicotyledons</taxon>
        <taxon>Gunneridae</taxon>
        <taxon>Pentapetalae</taxon>
        <taxon>asterids</taxon>
        <taxon>lamiids</taxon>
        <taxon>Lamiales</taxon>
        <taxon>Gesneriaceae</taxon>
        <taxon>Didymocarpoideae</taxon>
        <taxon>Trichosporeae</taxon>
        <taxon>Loxocarpinae</taxon>
        <taxon>Dorcoceras</taxon>
    </lineage>
</organism>
<accession>A0A2Z7CQJ9</accession>
<reference evidence="3 4" key="1">
    <citation type="journal article" date="2015" name="Proc. Natl. Acad. Sci. U.S.A.">
        <title>The resurrection genome of Boea hygrometrica: A blueprint for survival of dehydration.</title>
        <authorList>
            <person name="Xiao L."/>
            <person name="Yang G."/>
            <person name="Zhang L."/>
            <person name="Yang X."/>
            <person name="Zhao S."/>
            <person name="Ji Z."/>
            <person name="Zhou Q."/>
            <person name="Hu M."/>
            <person name="Wang Y."/>
            <person name="Chen M."/>
            <person name="Xu Y."/>
            <person name="Jin H."/>
            <person name="Xiao X."/>
            <person name="Hu G."/>
            <person name="Bao F."/>
            <person name="Hu Y."/>
            <person name="Wan P."/>
            <person name="Li L."/>
            <person name="Deng X."/>
            <person name="Kuang T."/>
            <person name="Xiang C."/>
            <person name="Zhu J.K."/>
            <person name="Oliver M.J."/>
            <person name="He Y."/>
        </authorList>
    </citation>
    <scope>NUCLEOTIDE SEQUENCE [LARGE SCALE GENOMIC DNA]</scope>
    <source>
        <strain evidence="4">cv. XS01</strain>
    </source>
</reference>
<evidence type="ECO:0000313" key="4">
    <source>
        <dbReference type="Proteomes" id="UP000250235"/>
    </source>
</evidence>
<evidence type="ECO:0008006" key="5">
    <source>
        <dbReference type="Google" id="ProtNLM"/>
    </source>
</evidence>
<evidence type="ECO:0000313" key="3">
    <source>
        <dbReference type="EMBL" id="KZV49350.1"/>
    </source>
</evidence>
<feature type="region of interest" description="Disordered" evidence="2">
    <location>
        <begin position="465"/>
        <end position="501"/>
    </location>
</feature>
<sequence>MASSSIANSLQVNFDSVLNFPEERMVKMFKDLESIGLRGFSDAHLFCMNKTWNISLALPLLGKKVISVVQGKFVGISEEQFSGAFGLPIAGFTDMTEVPKDLVYDARSIFSASGEPVKTSCKKREIKFEFRLLNDILEKFVTIKAGSFDAITHERFLLMTANHFGLKINWSKILFDILMEMGAPNLNLGEAKTFPPLKILTVKTIGTYVSKKKHITSDMDEPMEKMVKKAAAKRRPAPAVVEPIAKKKRTTVGREAPTEKNLEIVPVVQNPEAISVVLTETSTVEDVETDLEEPVVTENVVTDLVETESRIDVSDITNYDEEEPLVETETEKENDTKKEATVKRKSVAKIIDSIDTETLSKIPEEMMLPSVTAAEPTKIKFGRGIEIRERDWYKESLSQIDAAEKDIVAVGPVVDRSAIPKIILNDVQHRIQVEGFCDFFVQQVFQNISSNSTSESVESIRMPTPEAIPANSSSSRSSSSSDSPMHFTTDDIPLDDETTADTPQIEETPDVQISLPPAGVPSIDYTESFAQLRATVDKILLSKAVLVQTNILRKEMQDQKATLSEELADIHKALQDQKAAIANDFLEFIVETQENYNTLRAHLAEIIAYINRGRDDKKGEVRAFGVHSLLTIKADLLVVELGANLQGKEVVDLTEEEEVLAL</sequence>
<name>A0A2Z7CQJ9_9LAMI</name>